<sequence length="404" mass="47915">MFPKVKRKLGKAGRLRLSPNEEALLLKEEYERRKKLRLQQVREQERSIALQIRQEVKQRRDEQLHQLAEELKAEWRKAQDHKIKALEKLYLSSLRAVGEGHRQAKENEPDLEELARQAEERKHRAEKRHKEALKEQKKQKEKLRREQTWRTNARKHALHMEKERAAKIANLPPPPPHPFENVEVERIPTVKVYEADNFSVTHHHLSDAYVDRELNTEQPDARLLAEEEAKRLEELQKEEERERREQLEKAHLRGTYALKMIHLAQDRERLMKELEQMQIMDLARRRQIVAQMPPQLFEPAYRRLEIKEDWQRELEFAFEDMYTGDRKMKGDMILHLEPQPLPALSDKSHNDELDISLEPDSMCEAQPESGDVAEKEASRPSDPESKRALLLLLLLIDIYIAPVV</sequence>
<keyword evidence="1" id="KW-0175">Coiled coil</keyword>
<dbReference type="GO" id="GO:0046599">
    <property type="term" value="P:regulation of centriole replication"/>
    <property type="evidence" value="ECO:0007669"/>
    <property type="project" value="TreeGrafter"/>
</dbReference>
<dbReference type="GO" id="GO:0005829">
    <property type="term" value="C:cytosol"/>
    <property type="evidence" value="ECO:0007669"/>
    <property type="project" value="TreeGrafter"/>
</dbReference>
<feature type="coiled-coil region" evidence="1">
    <location>
        <begin position="222"/>
        <end position="280"/>
    </location>
</feature>
<dbReference type="OMA" id="REPWRSK"/>
<name>A0A8D0HEP1_SPHPU</name>
<dbReference type="PANTHER" id="PTHR21553:SF26">
    <property type="entry name" value="ALMS MOTIF DOMAIN-CONTAINING PROTEIN"/>
    <property type="match status" value="1"/>
</dbReference>
<evidence type="ECO:0000313" key="3">
    <source>
        <dbReference type="Ensembl" id="ENSSPUP00000020575.1"/>
    </source>
</evidence>
<dbReference type="GO" id="GO:0005813">
    <property type="term" value="C:centrosome"/>
    <property type="evidence" value="ECO:0007669"/>
    <property type="project" value="TreeGrafter"/>
</dbReference>
<dbReference type="GeneTree" id="ENSGT00940000153123"/>
<organism evidence="3 4">
    <name type="scientific">Sphenodon punctatus</name>
    <name type="common">Tuatara</name>
    <name type="synonym">Hatteria punctata</name>
    <dbReference type="NCBI Taxonomy" id="8508"/>
    <lineage>
        <taxon>Eukaryota</taxon>
        <taxon>Metazoa</taxon>
        <taxon>Chordata</taxon>
        <taxon>Craniata</taxon>
        <taxon>Vertebrata</taxon>
        <taxon>Euteleostomi</taxon>
        <taxon>Lepidosauria</taxon>
        <taxon>Sphenodontia</taxon>
        <taxon>Sphenodontidae</taxon>
        <taxon>Sphenodon</taxon>
    </lineage>
</organism>
<evidence type="ECO:0000313" key="4">
    <source>
        <dbReference type="Proteomes" id="UP000694392"/>
    </source>
</evidence>
<feature type="region of interest" description="Disordered" evidence="2">
    <location>
        <begin position="118"/>
        <end position="148"/>
    </location>
</feature>
<dbReference type="AlphaFoldDB" id="A0A8D0HEP1"/>
<dbReference type="GO" id="GO:0005814">
    <property type="term" value="C:centriole"/>
    <property type="evidence" value="ECO:0007669"/>
    <property type="project" value="TreeGrafter"/>
</dbReference>
<accession>A0A8D0HEP1</accession>
<evidence type="ECO:0000256" key="2">
    <source>
        <dbReference type="SAM" id="MobiDB-lite"/>
    </source>
</evidence>
<reference evidence="3" key="1">
    <citation type="submission" date="2025-08" db="UniProtKB">
        <authorList>
            <consortium name="Ensembl"/>
        </authorList>
    </citation>
    <scope>IDENTIFICATION</scope>
</reference>
<feature type="region of interest" description="Disordered" evidence="2">
    <location>
        <begin position="340"/>
        <end position="384"/>
    </location>
</feature>
<proteinExistence type="predicted"/>
<keyword evidence="4" id="KW-1185">Reference proteome</keyword>
<evidence type="ECO:0008006" key="5">
    <source>
        <dbReference type="Google" id="ProtNLM"/>
    </source>
</evidence>
<protein>
    <recommendedName>
        <fullName evidence="5">Centrosomal protein KIAA1731</fullName>
    </recommendedName>
</protein>
<reference evidence="3" key="2">
    <citation type="submission" date="2025-09" db="UniProtKB">
        <authorList>
            <consortium name="Ensembl"/>
        </authorList>
    </citation>
    <scope>IDENTIFICATION</scope>
</reference>
<dbReference type="PANTHER" id="PTHR21553">
    <property type="entry name" value="ALMS1-RELATED"/>
    <property type="match status" value="1"/>
</dbReference>
<feature type="compositionally biased region" description="Basic and acidic residues" evidence="2">
    <location>
        <begin position="372"/>
        <end position="384"/>
    </location>
</feature>
<dbReference type="Ensembl" id="ENSSPUT00000021923.1">
    <property type="protein sequence ID" value="ENSSPUP00000020575.1"/>
    <property type="gene ID" value="ENSSPUG00000015805.1"/>
</dbReference>
<dbReference type="Proteomes" id="UP000694392">
    <property type="component" value="Unplaced"/>
</dbReference>
<evidence type="ECO:0000256" key="1">
    <source>
        <dbReference type="SAM" id="Coils"/>
    </source>
</evidence>